<dbReference type="Pfam" id="PF01642">
    <property type="entry name" value="MM_CoA_mutase"/>
    <property type="match status" value="1"/>
</dbReference>
<dbReference type="GO" id="GO:0005737">
    <property type="term" value="C:cytoplasm"/>
    <property type="evidence" value="ECO:0007669"/>
    <property type="project" value="TreeGrafter"/>
</dbReference>
<name>A0A1S1L545_9MYCO</name>
<keyword evidence="9" id="KW-0413">Isomerase</keyword>
<gene>
    <name evidence="13" type="ORF">BKG76_21000</name>
</gene>
<dbReference type="InterPro" id="IPR006099">
    <property type="entry name" value="MeMalonylCoA_mutase_a/b_cat"/>
</dbReference>
<evidence type="ECO:0000313" key="14">
    <source>
        <dbReference type="Proteomes" id="UP000179616"/>
    </source>
</evidence>
<dbReference type="OrthoDB" id="9762378at2"/>
<evidence type="ECO:0000256" key="4">
    <source>
        <dbReference type="ARBA" id="ARBA00008465"/>
    </source>
</evidence>
<dbReference type="NCBIfam" id="NF006944">
    <property type="entry name" value="PRK09426.1"/>
    <property type="match status" value="1"/>
</dbReference>
<evidence type="ECO:0000256" key="6">
    <source>
        <dbReference type="ARBA" id="ARBA00012398"/>
    </source>
</evidence>
<dbReference type="NCBIfam" id="TIGR00641">
    <property type="entry name" value="acid_CoA_mut_N"/>
    <property type="match status" value="1"/>
</dbReference>
<dbReference type="GO" id="GO:0004494">
    <property type="term" value="F:methylmalonyl-CoA mutase activity"/>
    <property type="evidence" value="ECO:0007669"/>
    <property type="project" value="UniProtKB-EC"/>
</dbReference>
<dbReference type="PANTHER" id="PTHR48101:SF4">
    <property type="entry name" value="METHYLMALONYL-COA MUTASE, MITOCHONDRIAL"/>
    <property type="match status" value="1"/>
</dbReference>
<evidence type="ECO:0000256" key="1">
    <source>
        <dbReference type="ARBA" id="ARBA00000290"/>
    </source>
</evidence>
<dbReference type="InterPro" id="IPR006159">
    <property type="entry name" value="Acid_CoA_mut_C"/>
</dbReference>
<comment type="function">
    <text evidence="3">Catalyzes the isomerization of succinyl-CoA to methylmalonyl-CoA during synthesis of propionate from tricarboxylic acid-cycle intermediates.</text>
</comment>
<evidence type="ECO:0000313" key="13">
    <source>
        <dbReference type="EMBL" id="OHU18981.1"/>
    </source>
</evidence>
<dbReference type="EMBL" id="MLIK01000024">
    <property type="protein sequence ID" value="OHU18981.1"/>
    <property type="molecule type" value="Genomic_DNA"/>
</dbReference>
<comment type="catalytic activity">
    <reaction evidence="1">
        <text>(R)-methylmalonyl-CoA = succinyl-CoA</text>
        <dbReference type="Rhea" id="RHEA:22888"/>
        <dbReference type="ChEBI" id="CHEBI:57292"/>
        <dbReference type="ChEBI" id="CHEBI:57326"/>
        <dbReference type="EC" id="5.4.99.2"/>
    </reaction>
</comment>
<dbReference type="CDD" id="cd02071">
    <property type="entry name" value="MM_CoA_mut_B12_BD"/>
    <property type="match status" value="1"/>
</dbReference>
<keyword evidence="7" id="KW-0846">Cobalamin</keyword>
<dbReference type="GeneID" id="57169302"/>
<dbReference type="GO" id="GO:0031419">
    <property type="term" value="F:cobalamin binding"/>
    <property type="evidence" value="ECO:0007669"/>
    <property type="project" value="UniProtKB-KW"/>
</dbReference>
<dbReference type="GO" id="GO:0046872">
    <property type="term" value="F:metal ion binding"/>
    <property type="evidence" value="ECO:0007669"/>
    <property type="project" value="UniProtKB-KW"/>
</dbReference>
<keyword evidence="8" id="KW-0479">Metal-binding</keyword>
<dbReference type="PROSITE" id="PS51332">
    <property type="entry name" value="B12_BINDING"/>
    <property type="match status" value="1"/>
</dbReference>
<dbReference type="RefSeq" id="WP_070939633.1">
    <property type="nucleotide sequence ID" value="NZ_MLIK01000024.1"/>
</dbReference>
<comment type="similarity">
    <text evidence="4">Belongs to the methylmalonyl-CoA mutase family.</text>
</comment>
<dbReference type="SUPFAM" id="SSF51703">
    <property type="entry name" value="Cobalamin (vitamin B12)-dependent enzymes"/>
    <property type="match status" value="1"/>
</dbReference>
<feature type="domain" description="B12-binding" evidence="12">
    <location>
        <begin position="625"/>
        <end position="757"/>
    </location>
</feature>
<evidence type="ECO:0000256" key="9">
    <source>
        <dbReference type="ARBA" id="ARBA00023235"/>
    </source>
</evidence>
<evidence type="ECO:0000256" key="7">
    <source>
        <dbReference type="ARBA" id="ARBA00022628"/>
    </source>
</evidence>
<dbReference type="InterPro" id="IPR016176">
    <property type="entry name" value="Cbl-dep_enz_cat"/>
</dbReference>
<comment type="subunit">
    <text evidence="5">Heterodimer of an alpha and a beta chain.</text>
</comment>
<dbReference type="CDD" id="cd03679">
    <property type="entry name" value="MM_CoA_mutase_alpha_like"/>
    <property type="match status" value="1"/>
</dbReference>
<dbReference type="PANTHER" id="PTHR48101">
    <property type="entry name" value="METHYLMALONYL-COA MUTASE, MITOCHONDRIAL-RELATED"/>
    <property type="match status" value="1"/>
</dbReference>
<evidence type="ECO:0000256" key="10">
    <source>
        <dbReference type="ARBA" id="ARBA00023285"/>
    </source>
</evidence>
<dbReference type="InterPro" id="IPR006158">
    <property type="entry name" value="Cobalamin-bd"/>
</dbReference>
<comment type="caution">
    <text evidence="13">The sequence shown here is derived from an EMBL/GenBank/DDBJ whole genome shotgun (WGS) entry which is preliminary data.</text>
</comment>
<dbReference type="InterPro" id="IPR036724">
    <property type="entry name" value="Cobalamin-bd_sf"/>
</dbReference>
<accession>A0A1S1L545</accession>
<evidence type="ECO:0000256" key="8">
    <source>
        <dbReference type="ARBA" id="ARBA00022723"/>
    </source>
</evidence>
<dbReference type="FunFam" id="3.20.20.240:FF:000001">
    <property type="entry name" value="Probable methylmalonyl-coa mutase"/>
    <property type="match status" value="1"/>
</dbReference>
<evidence type="ECO:0000256" key="2">
    <source>
        <dbReference type="ARBA" id="ARBA00001922"/>
    </source>
</evidence>
<keyword evidence="10" id="KW-0170">Cobalt</keyword>
<dbReference type="InterPro" id="IPR058549">
    <property type="entry name" value="MeMalonylCoA_mutase_a/b_site"/>
</dbReference>
<dbReference type="Gene3D" id="3.40.50.280">
    <property type="entry name" value="Cobalamin-binding domain"/>
    <property type="match status" value="1"/>
</dbReference>
<dbReference type="Pfam" id="PF02310">
    <property type="entry name" value="B12-binding"/>
    <property type="match status" value="1"/>
</dbReference>
<dbReference type="Proteomes" id="UP000179616">
    <property type="component" value="Unassembled WGS sequence"/>
</dbReference>
<evidence type="ECO:0000259" key="12">
    <source>
        <dbReference type="PROSITE" id="PS51332"/>
    </source>
</evidence>
<evidence type="ECO:0000256" key="11">
    <source>
        <dbReference type="ARBA" id="ARBA00073558"/>
    </source>
</evidence>
<sequence length="759" mass="81976">MTDLTDLSVSEAVLGSFADVPLRGDRASVAPDAAAVAAAVGEAADAHGYTPEQLDWETPEAITVKPIYTAADREAVRAEGYPLDTFPGQVPFLRGPYPTMYVNQPWTIRQYAGFSTAAESNAFYRRNLAAGQKGLSVAFDLATHRGYDSDHPRVQGDVGMAGVAIDSILDMRQLFDGIDLGSVSVSMTMNGAVLPILALYVVAAEEQGVSPQQLAGTIQNDILKEFMVRNTYIYPPKPSMRIISDIFSYTSAKMPKFNSISISGYHIQEAGATADLELAYTLADGVEYIKAGLEGGLDIDVFAPRLSFFWAIGMNFFMEVAKLRAGRLLWSELVAQFDPKSSKSQSLRTHSQTSGWSLTAQDVFNNVARTCIEAMAATQGHTQSLHTNALDEALALPTDFSARIARNTQLLIQQESGTCRPIDPWGGSYYVEWLTHQLASRAREHIREVTEAGGMAQAIDQGIPKLRIEEAAARTQARIDSGRQPVIGVNKYQVTEDQQIEVLKVENSRVRTEQLAKLQQLRAERDDQAVQRALDELTRAAADSSRVGEDGLGNNLMALAIDAARHKATVGEISDALEKVYGRHQAEIRTISGVYRDEVGRDGPVGAVVQATELVQKFADADGRRPRVLVAKMGQDGHDRGQKVIATAFADIGFDVDVGPLFQTPEEVARQAADNDVHVVGVSSLAAGHLTLVPALREALTGVGRPDIMIVVGGVIPPGDFDELYEAGAAAIFPPGTVISEAAIGLLHKLAERLGYDLS</sequence>
<dbReference type="Gene3D" id="3.20.20.240">
    <property type="entry name" value="Methylmalonyl-CoA mutase"/>
    <property type="match status" value="1"/>
</dbReference>
<dbReference type="NCBIfam" id="TIGR00640">
    <property type="entry name" value="acid_CoA_mut_C"/>
    <property type="match status" value="1"/>
</dbReference>
<reference evidence="13 14" key="1">
    <citation type="submission" date="2016-10" db="EMBL/GenBank/DDBJ databases">
        <title>Evaluation of Human, Veterinary and Environmental Mycobacterium chelonae Isolates by Core Genome Phylogenomic Analysis, Targeted Gene Comparison, and Anti-microbial Susceptibility Patterns: A Tale of Mistaken Identities.</title>
        <authorList>
            <person name="Fogelson S.B."/>
            <person name="Camus A.C."/>
            <person name="Lorenz W."/>
            <person name="Vasireddy R."/>
            <person name="Vasireddy S."/>
            <person name="Smith T."/>
            <person name="Brown-Elliott B.A."/>
            <person name="Wallace R.J.Jr."/>
            <person name="Hasan N.A."/>
            <person name="Reischl U."/>
            <person name="Sanchez S."/>
        </authorList>
    </citation>
    <scope>NUCLEOTIDE SEQUENCE [LARGE SCALE GENOMIC DNA]</scope>
    <source>
        <strain evidence="13 14">1559</strain>
    </source>
</reference>
<comment type="cofactor">
    <cofactor evidence="2">
        <name>adenosylcob(III)alamin</name>
        <dbReference type="ChEBI" id="CHEBI:18408"/>
    </cofactor>
</comment>
<dbReference type="PROSITE" id="PS00544">
    <property type="entry name" value="METMALONYL_COA_MUTASE"/>
    <property type="match status" value="1"/>
</dbReference>
<organism evidence="13 14">
    <name type="scientific">Mycobacteroides franklinii</name>
    <dbReference type="NCBI Taxonomy" id="948102"/>
    <lineage>
        <taxon>Bacteria</taxon>
        <taxon>Bacillati</taxon>
        <taxon>Actinomycetota</taxon>
        <taxon>Actinomycetes</taxon>
        <taxon>Mycobacteriales</taxon>
        <taxon>Mycobacteriaceae</taxon>
        <taxon>Mycobacteroides</taxon>
    </lineage>
</organism>
<dbReference type="SUPFAM" id="SSF52242">
    <property type="entry name" value="Cobalamin (vitamin B12)-binding domain"/>
    <property type="match status" value="1"/>
</dbReference>
<dbReference type="InterPro" id="IPR006098">
    <property type="entry name" value="MMCoA_mutase_a_cat"/>
</dbReference>
<dbReference type="FunFam" id="3.40.50.280:FF:000002">
    <property type="entry name" value="Methylmalonyl-CoA mutase, mitochondrial"/>
    <property type="match status" value="1"/>
</dbReference>
<dbReference type="STRING" id="948102.BKG76_21000"/>
<evidence type="ECO:0000256" key="3">
    <source>
        <dbReference type="ARBA" id="ARBA00003359"/>
    </source>
</evidence>
<evidence type="ECO:0000256" key="5">
    <source>
        <dbReference type="ARBA" id="ARBA00011870"/>
    </source>
</evidence>
<protein>
    <recommendedName>
        <fullName evidence="11">Probable methylmalonyl-CoA mutase large subunit</fullName>
        <ecNumber evidence="6">5.4.99.2</ecNumber>
    </recommendedName>
</protein>
<dbReference type="GO" id="GO:0019678">
    <property type="term" value="P:propionate metabolic process, methylmalonyl pathway"/>
    <property type="evidence" value="ECO:0007669"/>
    <property type="project" value="TreeGrafter"/>
</dbReference>
<dbReference type="AlphaFoldDB" id="A0A1S1L545"/>
<dbReference type="EC" id="5.4.99.2" evidence="6"/>
<proteinExistence type="inferred from homology"/>